<dbReference type="OrthoDB" id="3467914at2"/>
<keyword evidence="1" id="KW-0812">Transmembrane</keyword>
<dbReference type="NCBIfam" id="NF038083">
    <property type="entry name" value="CU044_5270_fam"/>
    <property type="match status" value="1"/>
</dbReference>
<evidence type="ECO:0000313" key="2">
    <source>
        <dbReference type="EMBL" id="SNT44394.1"/>
    </source>
</evidence>
<reference evidence="2 3" key="1">
    <citation type="submission" date="2017-06" db="EMBL/GenBank/DDBJ databases">
        <authorList>
            <person name="Kim H.J."/>
            <person name="Triplett B.A."/>
        </authorList>
    </citation>
    <scope>NUCLEOTIDE SEQUENCE [LARGE SCALE GENOMIC DNA]</scope>
    <source>
        <strain evidence="2 3">DSM 44715</strain>
    </source>
</reference>
<accession>A0A239MQJ9</accession>
<name>A0A239MQJ9_9ACTN</name>
<keyword evidence="1" id="KW-1133">Transmembrane helix</keyword>
<dbReference type="EMBL" id="FZOR01000030">
    <property type="protein sequence ID" value="SNT44394.1"/>
    <property type="molecule type" value="Genomic_DNA"/>
</dbReference>
<dbReference type="Proteomes" id="UP000198318">
    <property type="component" value="Unassembled WGS sequence"/>
</dbReference>
<keyword evidence="1" id="KW-0472">Membrane</keyword>
<keyword evidence="3" id="KW-1185">Reference proteome</keyword>
<feature type="transmembrane region" description="Helical" evidence="1">
    <location>
        <begin position="58"/>
        <end position="78"/>
    </location>
</feature>
<gene>
    <name evidence="2" type="ORF">SAMN05443665_103046</name>
</gene>
<organism evidence="2 3">
    <name type="scientific">Actinomadura meyerae</name>
    <dbReference type="NCBI Taxonomy" id="240840"/>
    <lineage>
        <taxon>Bacteria</taxon>
        <taxon>Bacillati</taxon>
        <taxon>Actinomycetota</taxon>
        <taxon>Actinomycetes</taxon>
        <taxon>Streptosporangiales</taxon>
        <taxon>Thermomonosporaceae</taxon>
        <taxon>Actinomadura</taxon>
    </lineage>
</organism>
<protein>
    <recommendedName>
        <fullName evidence="4">CU044_5270 family protein</fullName>
    </recommendedName>
</protein>
<evidence type="ECO:0000256" key="1">
    <source>
        <dbReference type="SAM" id="Phobius"/>
    </source>
</evidence>
<proteinExistence type="predicted"/>
<sequence>MRDVLHTLRQARPAELDPDLPVGDDVRRAELARAMAADAGAGAADARLAAQRRRVRPMWGLSLAGAVAAGAIVAATVLTGGGDPAGGTSPGAGGNGTAAGPALDAKTVLLAAAEKADGQSETMRAYWHQVTVSSHLYLVGTGADRYGVVVRDKAETWTPSKPGVRSWTLQQNLGAKPATPADVAVWQRIGSPSAFRIELPHAPNAKPGQGRLKAFTVKSAPGRAEVQSAPLVDGDKVFWLGRNVTMKDLRSLPSDPARLKAELMRWYKGHGTESNERMPADEWLYEVARGLVMDMPVKPEVRAAGFRMLAALPAVKSVGKVTDPEGRTGNAIAVDERTGRGVIRRQMIIDLATGTALATQNIMLKPAAGTQIPAGRTVDSTVAVTTEWTDAHPR</sequence>
<evidence type="ECO:0000313" key="3">
    <source>
        <dbReference type="Proteomes" id="UP000198318"/>
    </source>
</evidence>
<evidence type="ECO:0008006" key="4">
    <source>
        <dbReference type="Google" id="ProtNLM"/>
    </source>
</evidence>
<dbReference type="AlphaFoldDB" id="A0A239MQJ9"/>
<dbReference type="InterPro" id="IPR047789">
    <property type="entry name" value="CU044_5270-like"/>
</dbReference>
<dbReference type="RefSeq" id="WP_089328896.1">
    <property type="nucleotide sequence ID" value="NZ_FZOR01000030.1"/>
</dbReference>